<organism evidence="6">
    <name type="scientific">Spumella elongata</name>
    <dbReference type="NCBI Taxonomy" id="89044"/>
    <lineage>
        <taxon>Eukaryota</taxon>
        <taxon>Sar</taxon>
        <taxon>Stramenopiles</taxon>
        <taxon>Ochrophyta</taxon>
        <taxon>Chrysophyceae</taxon>
        <taxon>Chromulinales</taxon>
        <taxon>Chromulinaceae</taxon>
        <taxon>Spumella</taxon>
    </lineage>
</organism>
<feature type="domain" description="FMN hydroxy acid dehydrogenase" evidence="5">
    <location>
        <begin position="1"/>
        <end position="97"/>
    </location>
</feature>
<comment type="cofactor">
    <cofactor evidence="1">
        <name>FMN</name>
        <dbReference type="ChEBI" id="CHEBI:58210"/>
    </cofactor>
</comment>
<dbReference type="GO" id="GO:0016491">
    <property type="term" value="F:oxidoreductase activity"/>
    <property type="evidence" value="ECO:0007669"/>
    <property type="project" value="UniProtKB-KW"/>
</dbReference>
<dbReference type="InterPro" id="IPR000262">
    <property type="entry name" value="FMN-dep_DH"/>
</dbReference>
<evidence type="ECO:0000259" key="5">
    <source>
        <dbReference type="PROSITE" id="PS51349"/>
    </source>
</evidence>
<evidence type="ECO:0000256" key="1">
    <source>
        <dbReference type="ARBA" id="ARBA00001917"/>
    </source>
</evidence>
<name>A0A7S3GPU4_9STRA</name>
<evidence type="ECO:0000256" key="2">
    <source>
        <dbReference type="ARBA" id="ARBA00022630"/>
    </source>
</evidence>
<keyword evidence="2" id="KW-0285">Flavoprotein</keyword>
<keyword evidence="3" id="KW-0288">FMN</keyword>
<keyword evidence="4" id="KW-0560">Oxidoreductase</keyword>
<dbReference type="PANTHER" id="PTHR10578">
    <property type="entry name" value="S -2-HYDROXY-ACID OXIDASE-RELATED"/>
    <property type="match status" value="1"/>
</dbReference>
<accession>A0A7S3GPU4</accession>
<dbReference type="Pfam" id="PF01070">
    <property type="entry name" value="FMN_dh"/>
    <property type="match status" value="1"/>
</dbReference>
<dbReference type="InterPro" id="IPR037396">
    <property type="entry name" value="FMN_HAD"/>
</dbReference>
<dbReference type="AlphaFoldDB" id="A0A7S3GPU4"/>
<proteinExistence type="predicted"/>
<dbReference type="Gene3D" id="3.20.20.70">
    <property type="entry name" value="Aldolase class I"/>
    <property type="match status" value="1"/>
</dbReference>
<gene>
    <name evidence="6" type="ORF">SELO1098_LOCUS1948</name>
</gene>
<sequence length="123" mass="13300">MPEVMDALKAVGAKKEDFTVFVDGGIRRGADIFKAVALGAAGIGVGRPVLYSLASYGEKGIVRMVRMLQDELQMVMRLSGTPSVPNITEHHVITRNLADHIVPLPSDHLTLGTYMPLMPAARM</sequence>
<evidence type="ECO:0000256" key="3">
    <source>
        <dbReference type="ARBA" id="ARBA00022643"/>
    </source>
</evidence>
<reference evidence="6" key="1">
    <citation type="submission" date="2021-01" db="EMBL/GenBank/DDBJ databases">
        <authorList>
            <person name="Corre E."/>
            <person name="Pelletier E."/>
            <person name="Niang G."/>
            <person name="Scheremetjew M."/>
            <person name="Finn R."/>
            <person name="Kale V."/>
            <person name="Holt S."/>
            <person name="Cochrane G."/>
            <person name="Meng A."/>
            <person name="Brown T."/>
            <person name="Cohen L."/>
        </authorList>
    </citation>
    <scope>NUCLEOTIDE SEQUENCE</scope>
    <source>
        <strain evidence="6">CCAP 955/1</strain>
    </source>
</reference>
<dbReference type="PANTHER" id="PTHR10578:SF107">
    <property type="entry name" value="2-HYDROXYACID OXIDASE 1"/>
    <property type="match status" value="1"/>
</dbReference>
<dbReference type="SUPFAM" id="SSF51395">
    <property type="entry name" value="FMN-linked oxidoreductases"/>
    <property type="match status" value="1"/>
</dbReference>
<evidence type="ECO:0000256" key="4">
    <source>
        <dbReference type="ARBA" id="ARBA00023002"/>
    </source>
</evidence>
<protein>
    <recommendedName>
        <fullName evidence="5">FMN hydroxy acid dehydrogenase domain-containing protein</fullName>
    </recommendedName>
</protein>
<dbReference type="PROSITE" id="PS51349">
    <property type="entry name" value="FMN_HYDROXY_ACID_DH_2"/>
    <property type="match status" value="1"/>
</dbReference>
<dbReference type="EMBL" id="HBIC01003649">
    <property type="protein sequence ID" value="CAE0273122.1"/>
    <property type="molecule type" value="Transcribed_RNA"/>
</dbReference>
<dbReference type="InterPro" id="IPR013785">
    <property type="entry name" value="Aldolase_TIM"/>
</dbReference>
<evidence type="ECO:0000313" key="6">
    <source>
        <dbReference type="EMBL" id="CAE0273122.1"/>
    </source>
</evidence>